<protein>
    <submittedName>
        <fullName evidence="3">DDE_Tnp_1_7 domain-containing protein</fullName>
    </submittedName>
</protein>
<sequence length="168" mass="19176">MLPYDQASRIASAEKALLTAFPWRCFPTKLVHEDCSSQKMLSGLVDSTLEFCPGFDPQLGRWMRTADETQPDCDLNVHKRCTSRAPRLCGLDHTERRGRLRVSVIPQPGRLKVEVPVDWLMLSKYSHTNPPPDPEHLVLLLAIRKTFGNEQTMIAPRILIMDHKYDVP</sequence>
<dbReference type="AlphaFoldDB" id="A0A183AI35"/>
<dbReference type="EMBL" id="UZAN01043640">
    <property type="protein sequence ID" value="VDP78856.1"/>
    <property type="molecule type" value="Genomic_DNA"/>
</dbReference>
<evidence type="ECO:0000313" key="3">
    <source>
        <dbReference type="WBParaSite" id="ECPE_0000663301-mRNA-1"/>
    </source>
</evidence>
<accession>A0A183AI35</accession>
<organism evidence="3">
    <name type="scientific">Echinostoma caproni</name>
    <dbReference type="NCBI Taxonomy" id="27848"/>
    <lineage>
        <taxon>Eukaryota</taxon>
        <taxon>Metazoa</taxon>
        <taxon>Spiralia</taxon>
        <taxon>Lophotrochozoa</taxon>
        <taxon>Platyhelminthes</taxon>
        <taxon>Trematoda</taxon>
        <taxon>Digenea</taxon>
        <taxon>Plagiorchiida</taxon>
        <taxon>Echinostomata</taxon>
        <taxon>Echinostomatoidea</taxon>
        <taxon>Echinostomatidae</taxon>
        <taxon>Echinostoma</taxon>
    </lineage>
</organism>
<dbReference type="WBParaSite" id="ECPE_0000663301-mRNA-1">
    <property type="protein sequence ID" value="ECPE_0000663301-mRNA-1"/>
    <property type="gene ID" value="ECPE_0000663301"/>
</dbReference>
<dbReference type="OrthoDB" id="63267at2759"/>
<gene>
    <name evidence="1" type="ORF">ECPE_LOCUS6620</name>
</gene>
<name>A0A183AI35_9TREM</name>
<keyword evidence="2" id="KW-1185">Reference proteome</keyword>
<proteinExistence type="predicted"/>
<dbReference type="Proteomes" id="UP000272942">
    <property type="component" value="Unassembled WGS sequence"/>
</dbReference>
<evidence type="ECO:0000313" key="2">
    <source>
        <dbReference type="Proteomes" id="UP000272942"/>
    </source>
</evidence>
<reference evidence="3" key="1">
    <citation type="submission" date="2016-06" db="UniProtKB">
        <authorList>
            <consortium name="WormBaseParasite"/>
        </authorList>
    </citation>
    <scope>IDENTIFICATION</scope>
</reference>
<reference evidence="1 2" key="2">
    <citation type="submission" date="2018-11" db="EMBL/GenBank/DDBJ databases">
        <authorList>
            <consortium name="Pathogen Informatics"/>
        </authorList>
    </citation>
    <scope>NUCLEOTIDE SEQUENCE [LARGE SCALE GENOMIC DNA]</scope>
    <source>
        <strain evidence="1 2">Egypt</strain>
    </source>
</reference>
<dbReference type="Gene3D" id="3.30.60.20">
    <property type="match status" value="1"/>
</dbReference>
<evidence type="ECO:0000313" key="1">
    <source>
        <dbReference type="EMBL" id="VDP78856.1"/>
    </source>
</evidence>